<keyword evidence="8" id="KW-1185">Reference proteome</keyword>
<dbReference type="SUPFAM" id="SSF56425">
    <property type="entry name" value="Succinate dehydrogenase/fumarate reductase flavoprotein, catalytic domain"/>
    <property type="match status" value="1"/>
</dbReference>
<feature type="signal peptide" evidence="5">
    <location>
        <begin position="1"/>
        <end position="20"/>
    </location>
</feature>
<dbReference type="EMBL" id="JACSQB010000025">
    <property type="protein sequence ID" value="MBD8046018.1"/>
    <property type="molecule type" value="Genomic_DNA"/>
</dbReference>
<feature type="domain" description="FAD-dependent oxidoreductase 2 FAD-binding" evidence="6">
    <location>
        <begin position="30"/>
        <end position="452"/>
    </location>
</feature>
<dbReference type="Gene3D" id="3.50.50.60">
    <property type="entry name" value="FAD/NAD(P)-binding domain"/>
    <property type="match status" value="1"/>
</dbReference>
<evidence type="ECO:0000256" key="5">
    <source>
        <dbReference type="RuleBase" id="RU366062"/>
    </source>
</evidence>
<comment type="similarity">
    <text evidence="5">Belongs to the FAD-dependent oxidoreductase 2 family. FRD/SDH subfamily.</text>
</comment>
<dbReference type="Pfam" id="PF00890">
    <property type="entry name" value="FAD_binding_2"/>
    <property type="match status" value="1"/>
</dbReference>
<evidence type="ECO:0000256" key="3">
    <source>
        <dbReference type="ARBA" id="ARBA00022827"/>
    </source>
</evidence>
<dbReference type="Proteomes" id="UP000627166">
    <property type="component" value="Unassembled WGS sequence"/>
</dbReference>
<accession>A0ABR8YP37</accession>
<keyword evidence="4 5" id="KW-0560">Oxidoreductase</keyword>
<evidence type="ECO:0000313" key="7">
    <source>
        <dbReference type="EMBL" id="MBD8046018.1"/>
    </source>
</evidence>
<evidence type="ECO:0000256" key="2">
    <source>
        <dbReference type="ARBA" id="ARBA00022630"/>
    </source>
</evidence>
<keyword evidence="2 5" id="KW-0285">Flavoprotein</keyword>
<keyword evidence="3 5" id="KW-0274">FAD</keyword>
<proteinExistence type="inferred from homology"/>
<dbReference type="SUPFAM" id="SSF51905">
    <property type="entry name" value="FAD/NAD(P)-binding domain"/>
    <property type="match status" value="1"/>
</dbReference>
<feature type="chain" id="PRO_5045005409" evidence="5">
    <location>
        <begin position="21"/>
        <end position="471"/>
    </location>
</feature>
<dbReference type="PANTHER" id="PTHR43400">
    <property type="entry name" value="FUMARATE REDUCTASE"/>
    <property type="match status" value="1"/>
</dbReference>
<dbReference type="InterPro" id="IPR036188">
    <property type="entry name" value="FAD/NAD-bd_sf"/>
</dbReference>
<evidence type="ECO:0000256" key="1">
    <source>
        <dbReference type="ARBA" id="ARBA00001974"/>
    </source>
</evidence>
<reference evidence="7 8" key="1">
    <citation type="submission" date="2020-08" db="EMBL/GenBank/DDBJ databases">
        <title>A Genomic Blueprint of the Chicken Gut Microbiome.</title>
        <authorList>
            <person name="Gilroy R."/>
            <person name="Ravi A."/>
            <person name="Getino M."/>
            <person name="Pursley I."/>
            <person name="Horton D.L."/>
            <person name="Alikhan N.-F."/>
            <person name="Baker D."/>
            <person name="Gharbi K."/>
            <person name="Hall N."/>
            <person name="Watson M."/>
            <person name="Adriaenssens E.M."/>
            <person name="Foster-Nyarko E."/>
            <person name="Jarju S."/>
            <person name="Secka A."/>
            <person name="Antonio M."/>
            <person name="Oren A."/>
            <person name="Chaudhuri R."/>
            <person name="La Ragione R.M."/>
            <person name="Hildebrand F."/>
            <person name="Pallen M.J."/>
        </authorList>
    </citation>
    <scope>NUCLEOTIDE SEQUENCE [LARGE SCALE GENOMIC DNA]</scope>
    <source>
        <strain evidence="7 8">N37</strain>
    </source>
</reference>
<keyword evidence="5" id="KW-0732">Signal</keyword>
<comment type="caution">
    <text evidence="7">The sequence shown here is derived from an EMBL/GenBank/DDBJ whole genome shotgun (WGS) entry which is preliminary data.</text>
</comment>
<evidence type="ECO:0000313" key="8">
    <source>
        <dbReference type="Proteomes" id="UP000627166"/>
    </source>
</evidence>
<name>A0ABR8YP37_9CLOT</name>
<dbReference type="PROSITE" id="PS51257">
    <property type="entry name" value="PROKAR_LIPOPROTEIN"/>
    <property type="match status" value="1"/>
</dbReference>
<sequence length="471" mass="49567">MKKKVLALALTTVMTMSLLAGCGGKNESADIVIIGAGGAGLAAAVEAQGNGAKVVVLEKMPMVGGNTTRATGGLNAAGTKAQEKAGIEDSTELFFEDTMKGGYDKNNEELVKVLTEESKNAVEWLESLGADLSDVGAAGGASVRRIHRPAGGAAVGPNIISTLKKVSEDKKIDIRTMNEAIEIIKDKDGKVSAVKATNKEGKEYTINAKSIILTAGGFSANKEMVVENKAELEGFDTTNHPGATGDGIVLAKNVGAAFVDMGEIQTHPTVVPGKGIMITEAVRGNGAILINKDGKRFVNELLTRDVVSKAILEQKDKVGYLFFDEELRKGLKAVEEYFSMDLVTEGNSIEELAEKLDIDKANLVATVKTYNEGQKANNDSEFQRTDMAISLENPKFYAIEVTPAVHHTMGGIKINTNGEVIGEDGQVIPGFYAAGEVTGGVHGGNRLGGNALADIIVYGRRAGEAAAKNLK</sequence>
<dbReference type="NCBIfam" id="TIGR01813">
    <property type="entry name" value="flavo_cyto_c"/>
    <property type="match status" value="1"/>
</dbReference>
<evidence type="ECO:0000259" key="6">
    <source>
        <dbReference type="Pfam" id="PF00890"/>
    </source>
</evidence>
<dbReference type="InterPro" id="IPR010960">
    <property type="entry name" value="Flavocytochrome_c"/>
</dbReference>
<dbReference type="InterPro" id="IPR027477">
    <property type="entry name" value="Succ_DH/fumarate_Rdtase_cat_sf"/>
</dbReference>
<dbReference type="InterPro" id="IPR003953">
    <property type="entry name" value="FAD-dep_OxRdtase_2_FAD-bd"/>
</dbReference>
<protein>
    <submittedName>
        <fullName evidence="7">Flavocytochrome c</fullName>
    </submittedName>
</protein>
<dbReference type="Gene3D" id="3.90.700.10">
    <property type="entry name" value="Succinate dehydrogenase/fumarate reductase flavoprotein, catalytic domain"/>
    <property type="match status" value="1"/>
</dbReference>
<organism evidence="7 8">
    <name type="scientific">Clostridium faecium</name>
    <dbReference type="NCBI Taxonomy" id="2762223"/>
    <lineage>
        <taxon>Bacteria</taxon>
        <taxon>Bacillati</taxon>
        <taxon>Bacillota</taxon>
        <taxon>Clostridia</taxon>
        <taxon>Eubacteriales</taxon>
        <taxon>Clostridiaceae</taxon>
        <taxon>Clostridium</taxon>
    </lineage>
</organism>
<dbReference type="RefSeq" id="WP_191738995.1">
    <property type="nucleotide sequence ID" value="NZ_JACSQB010000025.1"/>
</dbReference>
<comment type="cofactor">
    <cofactor evidence="1">
        <name>FAD</name>
        <dbReference type="ChEBI" id="CHEBI:57692"/>
    </cofactor>
</comment>
<evidence type="ECO:0000256" key="4">
    <source>
        <dbReference type="ARBA" id="ARBA00023002"/>
    </source>
</evidence>
<dbReference type="PANTHER" id="PTHR43400:SF7">
    <property type="entry name" value="FAD-DEPENDENT OXIDOREDUCTASE 2 FAD BINDING DOMAIN-CONTAINING PROTEIN"/>
    <property type="match status" value="1"/>
</dbReference>
<dbReference type="InterPro" id="IPR050315">
    <property type="entry name" value="FAD-oxidoreductase_2"/>
</dbReference>
<gene>
    <name evidence="7" type="ORF">H9637_02995</name>
</gene>